<dbReference type="EMBL" id="BAAFST010000009">
    <property type="protein sequence ID" value="GAB1294155.1"/>
    <property type="molecule type" value="Genomic_DNA"/>
</dbReference>
<sequence>MGKSQVYGSPTEKNREGCLEVGTEMVFTEDAMKDEDPLAEGVLWRRHEDSGRRNSYSPHGPVVEAVGGRRPSARELSPLVKRPQAQPLIGCGAGRK</sequence>
<evidence type="ECO:0000313" key="2">
    <source>
        <dbReference type="EMBL" id="GAB1294155.1"/>
    </source>
</evidence>
<accession>A0ABQ0F514</accession>
<comment type="caution">
    <text evidence="2">The sequence shown here is derived from an EMBL/GenBank/DDBJ whole genome shotgun (WGS) entry which is preliminary data.</text>
</comment>
<reference evidence="2 3" key="1">
    <citation type="submission" date="2024-08" db="EMBL/GenBank/DDBJ databases">
        <title>The draft genome of Apodemus speciosus.</title>
        <authorList>
            <person name="Nabeshima K."/>
            <person name="Suzuki S."/>
            <person name="Onuma M."/>
        </authorList>
    </citation>
    <scope>NUCLEOTIDE SEQUENCE [LARGE SCALE GENOMIC DNA]</scope>
    <source>
        <strain evidence="2">IB14-021</strain>
    </source>
</reference>
<dbReference type="Proteomes" id="UP001623349">
    <property type="component" value="Unassembled WGS sequence"/>
</dbReference>
<feature type="region of interest" description="Disordered" evidence="1">
    <location>
        <begin position="48"/>
        <end position="76"/>
    </location>
</feature>
<proteinExistence type="predicted"/>
<gene>
    <name evidence="2" type="ORF">APTSU1_000938800</name>
</gene>
<organism evidence="2 3">
    <name type="scientific">Apodemus speciosus</name>
    <name type="common">Large Japanese field mouse</name>
    <dbReference type="NCBI Taxonomy" id="105296"/>
    <lineage>
        <taxon>Eukaryota</taxon>
        <taxon>Metazoa</taxon>
        <taxon>Chordata</taxon>
        <taxon>Craniata</taxon>
        <taxon>Vertebrata</taxon>
        <taxon>Euteleostomi</taxon>
        <taxon>Mammalia</taxon>
        <taxon>Eutheria</taxon>
        <taxon>Euarchontoglires</taxon>
        <taxon>Glires</taxon>
        <taxon>Rodentia</taxon>
        <taxon>Myomorpha</taxon>
        <taxon>Muroidea</taxon>
        <taxon>Muridae</taxon>
        <taxon>Murinae</taxon>
        <taxon>Apodemus</taxon>
    </lineage>
</organism>
<evidence type="ECO:0000256" key="1">
    <source>
        <dbReference type="SAM" id="MobiDB-lite"/>
    </source>
</evidence>
<evidence type="ECO:0000313" key="3">
    <source>
        <dbReference type="Proteomes" id="UP001623349"/>
    </source>
</evidence>
<keyword evidence="3" id="KW-1185">Reference proteome</keyword>
<protein>
    <submittedName>
        <fullName evidence="2">Uncharacterized protein</fullName>
    </submittedName>
</protein>
<name>A0ABQ0F514_APOSI</name>